<dbReference type="EC" id="3.1.3.18" evidence="4"/>
<dbReference type="Gene3D" id="1.10.150.240">
    <property type="entry name" value="Putative phosphatase, domain 2"/>
    <property type="match status" value="1"/>
</dbReference>
<dbReference type="SUPFAM" id="SSF56784">
    <property type="entry name" value="HAD-like"/>
    <property type="match status" value="1"/>
</dbReference>
<dbReference type="InterPro" id="IPR023198">
    <property type="entry name" value="PGP-like_dom2"/>
</dbReference>
<dbReference type="Pfam" id="PF13419">
    <property type="entry name" value="HAD_2"/>
    <property type="match status" value="1"/>
</dbReference>
<dbReference type="Proteomes" id="UP000298284">
    <property type="component" value="Unassembled WGS sequence"/>
</dbReference>
<dbReference type="GO" id="GO:0006281">
    <property type="term" value="P:DNA repair"/>
    <property type="evidence" value="ECO:0007669"/>
    <property type="project" value="TreeGrafter"/>
</dbReference>
<dbReference type="PANTHER" id="PTHR43434:SF1">
    <property type="entry name" value="PHOSPHOGLYCOLATE PHOSPHATASE"/>
    <property type="match status" value="1"/>
</dbReference>
<evidence type="ECO:0000256" key="4">
    <source>
        <dbReference type="ARBA" id="ARBA00013078"/>
    </source>
</evidence>
<dbReference type="InterPro" id="IPR036412">
    <property type="entry name" value="HAD-like_sf"/>
</dbReference>
<protein>
    <recommendedName>
        <fullName evidence="4">phosphoglycolate phosphatase</fullName>
        <ecNumber evidence="4">3.1.3.18</ecNumber>
    </recommendedName>
</protein>
<comment type="pathway">
    <text evidence="2">Organic acid metabolism; glycolate biosynthesis; glycolate from 2-phosphoglycolate: step 1/1.</text>
</comment>
<organism evidence="5 6">
    <name type="scientific">Hymenobacter wooponensis</name>
    <dbReference type="NCBI Taxonomy" id="1525360"/>
    <lineage>
        <taxon>Bacteria</taxon>
        <taxon>Pseudomonadati</taxon>
        <taxon>Bacteroidota</taxon>
        <taxon>Cytophagia</taxon>
        <taxon>Cytophagales</taxon>
        <taxon>Hymenobacteraceae</taxon>
        <taxon>Hymenobacter</taxon>
    </lineage>
</organism>
<comment type="similarity">
    <text evidence="3">Belongs to the HAD-like hydrolase superfamily. CbbY/CbbZ/Gph/YieH family.</text>
</comment>
<dbReference type="InterPro" id="IPR041492">
    <property type="entry name" value="HAD_2"/>
</dbReference>
<comment type="caution">
    <text evidence="5">The sequence shown here is derived from an EMBL/GenBank/DDBJ whole genome shotgun (WGS) entry which is preliminary data.</text>
</comment>
<dbReference type="InterPro" id="IPR050155">
    <property type="entry name" value="HAD-like_hydrolase_sf"/>
</dbReference>
<dbReference type="SFLD" id="SFLDS00003">
    <property type="entry name" value="Haloacid_Dehalogenase"/>
    <property type="match status" value="1"/>
</dbReference>
<sequence>MPYSLLLFDYDGTLCDTRQAIGHALRRTFQELGLAEPLNEVLEGVVHQGLPLAQTLGLFYPDGPTALPDNWLPVYRQLYATEAEPLVQPFPGALEVLAAATAQGAHIVVLSNKGLPILVDSLSRLGLRQYALLVLGDGSTTATGERVALKPAPDLFTELIQPRFPEHSLTSTLMIGDTATDLKFARNCGIASCWASYGFGQEADCLAQNPTYIIQGLREVLPILAENRP</sequence>
<evidence type="ECO:0000313" key="6">
    <source>
        <dbReference type="Proteomes" id="UP000298284"/>
    </source>
</evidence>
<dbReference type="EMBL" id="SRKZ01000004">
    <property type="protein sequence ID" value="TGD79340.1"/>
    <property type="molecule type" value="Genomic_DNA"/>
</dbReference>
<dbReference type="PANTHER" id="PTHR43434">
    <property type="entry name" value="PHOSPHOGLYCOLATE PHOSPHATASE"/>
    <property type="match status" value="1"/>
</dbReference>
<keyword evidence="6" id="KW-1185">Reference proteome</keyword>
<dbReference type="AlphaFoldDB" id="A0A4Z0MJ08"/>
<dbReference type="Gene3D" id="3.40.50.1000">
    <property type="entry name" value="HAD superfamily/HAD-like"/>
    <property type="match status" value="1"/>
</dbReference>
<dbReference type="InterPro" id="IPR023214">
    <property type="entry name" value="HAD_sf"/>
</dbReference>
<accession>A0A4Z0MJ08</accession>
<dbReference type="SFLD" id="SFLDG01129">
    <property type="entry name" value="C1.5:_HAD__Beta-PGM__Phosphata"/>
    <property type="match status" value="1"/>
</dbReference>
<evidence type="ECO:0000256" key="1">
    <source>
        <dbReference type="ARBA" id="ARBA00000830"/>
    </source>
</evidence>
<evidence type="ECO:0000256" key="2">
    <source>
        <dbReference type="ARBA" id="ARBA00004818"/>
    </source>
</evidence>
<evidence type="ECO:0000313" key="5">
    <source>
        <dbReference type="EMBL" id="TGD79340.1"/>
    </source>
</evidence>
<evidence type="ECO:0000256" key="3">
    <source>
        <dbReference type="ARBA" id="ARBA00006171"/>
    </source>
</evidence>
<proteinExistence type="inferred from homology"/>
<dbReference type="RefSeq" id="WP_135531089.1">
    <property type="nucleotide sequence ID" value="NZ_SRKZ01000004.1"/>
</dbReference>
<comment type="catalytic activity">
    <reaction evidence="1">
        <text>2-phosphoglycolate + H2O = glycolate + phosphate</text>
        <dbReference type="Rhea" id="RHEA:14369"/>
        <dbReference type="ChEBI" id="CHEBI:15377"/>
        <dbReference type="ChEBI" id="CHEBI:29805"/>
        <dbReference type="ChEBI" id="CHEBI:43474"/>
        <dbReference type="ChEBI" id="CHEBI:58033"/>
        <dbReference type="EC" id="3.1.3.18"/>
    </reaction>
</comment>
<dbReference type="OrthoDB" id="9807630at2"/>
<reference evidence="5 6" key="1">
    <citation type="submission" date="2019-04" db="EMBL/GenBank/DDBJ databases">
        <authorList>
            <person name="Feng G."/>
            <person name="Zhang J."/>
            <person name="Zhu H."/>
        </authorList>
    </citation>
    <scope>NUCLEOTIDE SEQUENCE [LARGE SCALE GENOMIC DNA]</scope>
    <source>
        <strain evidence="5 6">JCM 19491</strain>
    </source>
</reference>
<gene>
    <name evidence="5" type="ORF">EU557_13970</name>
</gene>
<name>A0A4Z0MJ08_9BACT</name>
<dbReference type="GO" id="GO:0008967">
    <property type="term" value="F:phosphoglycolate phosphatase activity"/>
    <property type="evidence" value="ECO:0007669"/>
    <property type="project" value="UniProtKB-EC"/>
</dbReference>
<keyword evidence="5" id="KW-0378">Hydrolase</keyword>